<evidence type="ECO:0000313" key="9">
    <source>
        <dbReference type="Proteomes" id="UP000245283"/>
    </source>
</evidence>
<evidence type="ECO:0000256" key="4">
    <source>
        <dbReference type="ARBA" id="ARBA00022989"/>
    </source>
</evidence>
<feature type="transmembrane region" description="Helical" evidence="6">
    <location>
        <begin position="207"/>
        <end position="228"/>
    </location>
</feature>
<dbReference type="OrthoDB" id="3217742at2"/>
<dbReference type="Proteomes" id="UP000245283">
    <property type="component" value="Unassembled WGS sequence"/>
</dbReference>
<dbReference type="Pfam" id="PF00482">
    <property type="entry name" value="T2SSF"/>
    <property type="match status" value="1"/>
</dbReference>
<name>A0A2V1KBF5_9ACTO</name>
<reference evidence="9" key="1">
    <citation type="submission" date="2018-05" db="EMBL/GenBank/DDBJ databases">
        <authorList>
            <person name="Li Y."/>
        </authorList>
    </citation>
    <scope>NUCLEOTIDE SEQUENCE [LARGE SCALE GENOMIC DNA]</scope>
    <source>
        <strain evidence="9">sk1b4</strain>
    </source>
</reference>
<dbReference type="PANTHER" id="PTHR35007:SF4">
    <property type="entry name" value="CONSERVED TRANSMEMBRANE PROTEIN-RELATED"/>
    <property type="match status" value="1"/>
</dbReference>
<feature type="transmembrane region" description="Helical" evidence="6">
    <location>
        <begin position="65"/>
        <end position="81"/>
    </location>
</feature>
<keyword evidence="5 6" id="KW-0472">Membrane</keyword>
<keyword evidence="3 6" id="KW-0812">Transmembrane</keyword>
<dbReference type="PANTHER" id="PTHR35007">
    <property type="entry name" value="INTEGRAL MEMBRANE PROTEIN-RELATED"/>
    <property type="match status" value="1"/>
</dbReference>
<evidence type="ECO:0000313" key="8">
    <source>
        <dbReference type="EMBL" id="PWF27620.1"/>
    </source>
</evidence>
<keyword evidence="2" id="KW-1003">Cell membrane</keyword>
<evidence type="ECO:0000256" key="3">
    <source>
        <dbReference type="ARBA" id="ARBA00022692"/>
    </source>
</evidence>
<keyword evidence="9" id="KW-1185">Reference proteome</keyword>
<organism evidence="8 9">
    <name type="scientific">Ancrocorticia populi</name>
    <dbReference type="NCBI Taxonomy" id="2175228"/>
    <lineage>
        <taxon>Bacteria</taxon>
        <taxon>Bacillati</taxon>
        <taxon>Actinomycetota</taxon>
        <taxon>Actinomycetes</taxon>
        <taxon>Actinomycetales</taxon>
        <taxon>Actinomycetaceae</taxon>
        <taxon>Ancrocorticia</taxon>
    </lineage>
</organism>
<proteinExistence type="predicted"/>
<dbReference type="GO" id="GO:0005886">
    <property type="term" value="C:plasma membrane"/>
    <property type="evidence" value="ECO:0007669"/>
    <property type="project" value="UniProtKB-SubCell"/>
</dbReference>
<accession>A0A2V1KBF5</accession>
<feature type="transmembrane region" description="Helical" evidence="6">
    <location>
        <begin position="240"/>
        <end position="260"/>
    </location>
</feature>
<feature type="transmembrane region" description="Helical" evidence="6">
    <location>
        <begin position="43"/>
        <end position="59"/>
    </location>
</feature>
<protein>
    <submittedName>
        <fullName evidence="8">Type II secretion system protein F</fullName>
    </submittedName>
</protein>
<gene>
    <name evidence="8" type="ORF">DD236_04380</name>
</gene>
<feature type="domain" description="Type II secretion system protein GspF" evidence="7">
    <location>
        <begin position="101"/>
        <end position="226"/>
    </location>
</feature>
<dbReference type="AlphaFoldDB" id="A0A2V1KBF5"/>
<keyword evidence="4 6" id="KW-1133">Transmembrane helix</keyword>
<comment type="subcellular location">
    <subcellularLocation>
        <location evidence="1">Cell membrane</location>
        <topology evidence="1">Multi-pass membrane protein</topology>
    </subcellularLocation>
</comment>
<evidence type="ECO:0000256" key="1">
    <source>
        <dbReference type="ARBA" id="ARBA00004651"/>
    </source>
</evidence>
<evidence type="ECO:0000259" key="7">
    <source>
        <dbReference type="Pfam" id="PF00482"/>
    </source>
</evidence>
<sequence>MGLILGTMCGLGFVMCLVATTGEPRAAAPPSWARRLNSRRSEFGLALLAGALGGALAYLLLRNGWLAACVALTSACLPNVVQQSRRRKLRAERAAAWPDALDDMVSALRAGLGISEALSSLGSRGPLALRPAFAGFAVQMQATGSLDASLNGLKESLADPVADRVAEAMRLASALGGYDLANVLQALARNLRAENRDRGELLARQSWSVNGARVAAVAPWIVLVLLASRPGTIEAFATPTGTAILVGGFLLTLLAYALMVRLGRLPEEPRVFVGRAE</sequence>
<evidence type="ECO:0000256" key="6">
    <source>
        <dbReference type="SAM" id="Phobius"/>
    </source>
</evidence>
<dbReference type="InterPro" id="IPR018076">
    <property type="entry name" value="T2SS_GspF_dom"/>
</dbReference>
<comment type="caution">
    <text evidence="8">The sequence shown here is derived from an EMBL/GenBank/DDBJ whole genome shotgun (WGS) entry which is preliminary data.</text>
</comment>
<dbReference type="EMBL" id="QETB01000001">
    <property type="protein sequence ID" value="PWF27620.1"/>
    <property type="molecule type" value="Genomic_DNA"/>
</dbReference>
<evidence type="ECO:0000256" key="5">
    <source>
        <dbReference type="ARBA" id="ARBA00023136"/>
    </source>
</evidence>
<evidence type="ECO:0000256" key="2">
    <source>
        <dbReference type="ARBA" id="ARBA00022475"/>
    </source>
</evidence>